<keyword evidence="3" id="KW-1185">Reference proteome</keyword>
<accession>A0A840RPK2</accession>
<dbReference type="InterPro" id="IPR007684">
    <property type="entry name" value="Znf_Ogr/Delta"/>
</dbReference>
<evidence type="ECO:0000313" key="2">
    <source>
        <dbReference type="EMBL" id="MBB5198654.1"/>
    </source>
</evidence>
<dbReference type="RefSeq" id="WP_168052759.1">
    <property type="nucleotide sequence ID" value="NZ_JAAOZT010000002.1"/>
</dbReference>
<evidence type="ECO:0000313" key="3">
    <source>
        <dbReference type="Proteomes" id="UP000571084"/>
    </source>
</evidence>
<organism evidence="2 3">
    <name type="scientific">Glaciimonas immobilis</name>
    <dbReference type="NCBI Taxonomy" id="728004"/>
    <lineage>
        <taxon>Bacteria</taxon>
        <taxon>Pseudomonadati</taxon>
        <taxon>Pseudomonadota</taxon>
        <taxon>Betaproteobacteria</taxon>
        <taxon>Burkholderiales</taxon>
        <taxon>Oxalobacteraceae</taxon>
        <taxon>Glaciimonas</taxon>
    </lineage>
</organism>
<feature type="domain" description="Zinc finger Ogr/Delta-type" evidence="1">
    <location>
        <begin position="8"/>
        <end position="53"/>
    </location>
</feature>
<sequence>MRVISLPCPHCQHRVRAAKSRTMSTLMKEITYMCQNPECGHTFVASLEVLRTLSMSAIPNPEVRIHLSQHVRNACANQLALFKND</sequence>
<protein>
    <submittedName>
        <fullName evidence="2">Putative RNA-binding Zn-ribbon protein involved in translation (DUF1610 family)</fullName>
    </submittedName>
</protein>
<dbReference type="EMBL" id="JACHHQ010000001">
    <property type="protein sequence ID" value="MBB5198654.1"/>
    <property type="molecule type" value="Genomic_DNA"/>
</dbReference>
<dbReference type="AlphaFoldDB" id="A0A840RPK2"/>
<dbReference type="Proteomes" id="UP000571084">
    <property type="component" value="Unassembled WGS sequence"/>
</dbReference>
<name>A0A840RPK2_9BURK</name>
<dbReference type="Pfam" id="PF04606">
    <property type="entry name" value="Ogr_Delta"/>
    <property type="match status" value="1"/>
</dbReference>
<gene>
    <name evidence="2" type="ORF">HNR39_000464</name>
</gene>
<comment type="caution">
    <text evidence="2">The sequence shown here is derived from an EMBL/GenBank/DDBJ whole genome shotgun (WGS) entry which is preliminary data.</text>
</comment>
<reference evidence="2 3" key="1">
    <citation type="submission" date="2020-08" db="EMBL/GenBank/DDBJ databases">
        <title>Genomic Encyclopedia of Type Strains, Phase IV (KMG-IV): sequencing the most valuable type-strain genomes for metagenomic binning, comparative biology and taxonomic classification.</title>
        <authorList>
            <person name="Goeker M."/>
        </authorList>
    </citation>
    <scope>NUCLEOTIDE SEQUENCE [LARGE SCALE GENOMIC DNA]</scope>
    <source>
        <strain evidence="2 3">DSM 23240</strain>
    </source>
</reference>
<evidence type="ECO:0000259" key="1">
    <source>
        <dbReference type="Pfam" id="PF04606"/>
    </source>
</evidence>
<proteinExistence type="predicted"/>